<keyword evidence="2" id="KW-1185">Reference proteome</keyword>
<protein>
    <submittedName>
        <fullName evidence="1">C_GCAxxG_C_C family protein</fullName>
    </submittedName>
</protein>
<gene>
    <name evidence="1" type="ORF">AQPE_2650</name>
</gene>
<dbReference type="EMBL" id="AP018694">
    <property type="protein sequence ID" value="BBE18488.1"/>
    <property type="molecule type" value="Genomic_DNA"/>
</dbReference>
<evidence type="ECO:0000313" key="1">
    <source>
        <dbReference type="EMBL" id="BBE18488.1"/>
    </source>
</evidence>
<name>A0A5K7SA79_9BACT</name>
<dbReference type="Pfam" id="PF09719">
    <property type="entry name" value="C_GCAxxG_C_C"/>
    <property type="match status" value="1"/>
</dbReference>
<reference evidence="1" key="1">
    <citation type="journal article" date="2020" name="Int. J. Syst. Evol. Microbiol.">
        <title>Aquipluma nitroreducens gen. nov. sp. nov., a novel facultatively anaerobic bacterium isolated from a freshwater lake.</title>
        <authorList>
            <person name="Watanabe M."/>
            <person name="Kojima H."/>
            <person name="Fukui M."/>
        </authorList>
    </citation>
    <scope>NUCLEOTIDE SEQUENCE</scope>
    <source>
        <strain evidence="1">MeG22</strain>
    </source>
</reference>
<dbReference type="InterPro" id="IPR010181">
    <property type="entry name" value="CGCAxxGCC_motif"/>
</dbReference>
<dbReference type="AlphaFoldDB" id="A0A5K7SA79"/>
<dbReference type="KEGG" id="anf:AQPE_2650"/>
<organism evidence="1 2">
    <name type="scientific">Aquipluma nitroreducens</name>
    <dbReference type="NCBI Taxonomy" id="2010828"/>
    <lineage>
        <taxon>Bacteria</taxon>
        <taxon>Pseudomonadati</taxon>
        <taxon>Bacteroidota</taxon>
        <taxon>Bacteroidia</taxon>
        <taxon>Marinilabiliales</taxon>
        <taxon>Prolixibacteraceae</taxon>
        <taxon>Aquipluma</taxon>
    </lineage>
</organism>
<dbReference type="Proteomes" id="UP001193389">
    <property type="component" value="Chromosome"/>
</dbReference>
<accession>A0A5K7SA79</accession>
<evidence type="ECO:0000313" key="2">
    <source>
        <dbReference type="Proteomes" id="UP001193389"/>
    </source>
</evidence>
<dbReference type="NCBIfam" id="TIGR01909">
    <property type="entry name" value="C_GCAxxG_C_C"/>
    <property type="match status" value="1"/>
</dbReference>
<proteinExistence type="predicted"/>
<sequence>MIASKKLQIMKKSQLAIENFKTLNCAQSVLLSHAEDLKLDRTTALRIALGFGGGMGRAETCGAVTGAYMVLGMKAQFGEKSIQEIKTETKVAVKKFNELFIARHGSLKCKKLLGVDISTPEGSTEANDKKLFDSICSGLVASAAEILEEEF</sequence>